<dbReference type="EMBL" id="PGGS01000150">
    <property type="protein sequence ID" value="PNH07999.1"/>
    <property type="molecule type" value="Genomic_DNA"/>
</dbReference>
<sequence length="64" mass="6845">LLHPQVLHGAHDLLAAPSYGMETARLLRAPFVALNGGHYIVRECAPEVCMHLAAIISSVRSGGR</sequence>
<proteinExistence type="predicted"/>
<protein>
    <recommendedName>
        <fullName evidence="3">Alpha/beta hydrolase</fullName>
    </recommendedName>
</protein>
<dbReference type="AlphaFoldDB" id="A0A2J8A646"/>
<reference evidence="1 2" key="1">
    <citation type="journal article" date="2017" name="Mol. Biol. Evol.">
        <title>The 4-celled Tetrabaena socialis nuclear genome reveals the essential components for genetic control of cell number at the origin of multicellularity in the volvocine lineage.</title>
        <authorList>
            <person name="Featherston J."/>
            <person name="Arakaki Y."/>
            <person name="Hanschen E.R."/>
            <person name="Ferris P.J."/>
            <person name="Michod R.E."/>
            <person name="Olson B.J.S.C."/>
            <person name="Nozaki H."/>
            <person name="Durand P.M."/>
        </authorList>
    </citation>
    <scope>NUCLEOTIDE SEQUENCE [LARGE SCALE GENOMIC DNA]</scope>
    <source>
        <strain evidence="1 2">NIES-571</strain>
    </source>
</reference>
<organism evidence="1 2">
    <name type="scientific">Tetrabaena socialis</name>
    <dbReference type="NCBI Taxonomy" id="47790"/>
    <lineage>
        <taxon>Eukaryota</taxon>
        <taxon>Viridiplantae</taxon>
        <taxon>Chlorophyta</taxon>
        <taxon>core chlorophytes</taxon>
        <taxon>Chlorophyceae</taxon>
        <taxon>CS clade</taxon>
        <taxon>Chlamydomonadales</taxon>
        <taxon>Tetrabaenaceae</taxon>
        <taxon>Tetrabaena</taxon>
    </lineage>
</organism>
<evidence type="ECO:0008006" key="3">
    <source>
        <dbReference type="Google" id="ProtNLM"/>
    </source>
</evidence>
<accession>A0A2J8A646</accession>
<feature type="non-terminal residue" evidence="1">
    <location>
        <position position="1"/>
    </location>
</feature>
<gene>
    <name evidence="1" type="ORF">TSOC_005498</name>
</gene>
<evidence type="ECO:0000313" key="2">
    <source>
        <dbReference type="Proteomes" id="UP000236333"/>
    </source>
</evidence>
<dbReference type="Proteomes" id="UP000236333">
    <property type="component" value="Unassembled WGS sequence"/>
</dbReference>
<dbReference type="OrthoDB" id="19657at2759"/>
<keyword evidence="2" id="KW-1185">Reference proteome</keyword>
<name>A0A2J8A646_9CHLO</name>
<evidence type="ECO:0000313" key="1">
    <source>
        <dbReference type="EMBL" id="PNH07999.1"/>
    </source>
</evidence>
<comment type="caution">
    <text evidence="1">The sequence shown here is derived from an EMBL/GenBank/DDBJ whole genome shotgun (WGS) entry which is preliminary data.</text>
</comment>